<gene>
    <name evidence="2" type="ORF">PAPYR_9484</name>
</gene>
<reference evidence="2" key="1">
    <citation type="journal article" date="2022" name="bioRxiv">
        <title>Genomics of Preaxostyla Flagellates Illuminates Evolutionary Transitions and the Path Towards Mitochondrial Loss.</title>
        <authorList>
            <person name="Novak L.V.F."/>
            <person name="Treitli S.C."/>
            <person name="Pyrih J."/>
            <person name="Halakuc P."/>
            <person name="Pipaliya S.V."/>
            <person name="Vacek V."/>
            <person name="Brzon O."/>
            <person name="Soukal P."/>
            <person name="Eme L."/>
            <person name="Dacks J.B."/>
            <person name="Karnkowska A."/>
            <person name="Elias M."/>
            <person name="Hampl V."/>
        </authorList>
    </citation>
    <scope>NUCLEOTIDE SEQUENCE</scope>
    <source>
        <strain evidence="2">RCP-MX</strain>
    </source>
</reference>
<accession>A0ABQ8UDU4</accession>
<protein>
    <submittedName>
        <fullName evidence="2">Uncharacterized protein</fullName>
    </submittedName>
</protein>
<name>A0ABQ8UDU4_9EUKA</name>
<evidence type="ECO:0000313" key="2">
    <source>
        <dbReference type="EMBL" id="KAJ4455540.1"/>
    </source>
</evidence>
<evidence type="ECO:0000313" key="3">
    <source>
        <dbReference type="Proteomes" id="UP001141327"/>
    </source>
</evidence>
<feature type="compositionally biased region" description="Acidic residues" evidence="1">
    <location>
        <begin position="1"/>
        <end position="14"/>
    </location>
</feature>
<proteinExistence type="predicted"/>
<feature type="region of interest" description="Disordered" evidence="1">
    <location>
        <begin position="116"/>
        <end position="165"/>
    </location>
</feature>
<keyword evidence="3" id="KW-1185">Reference proteome</keyword>
<organism evidence="2 3">
    <name type="scientific">Paratrimastix pyriformis</name>
    <dbReference type="NCBI Taxonomy" id="342808"/>
    <lineage>
        <taxon>Eukaryota</taxon>
        <taxon>Metamonada</taxon>
        <taxon>Preaxostyla</taxon>
        <taxon>Paratrimastigidae</taxon>
        <taxon>Paratrimastix</taxon>
    </lineage>
</organism>
<feature type="region of interest" description="Disordered" evidence="1">
    <location>
        <begin position="1"/>
        <end position="32"/>
    </location>
</feature>
<evidence type="ECO:0000256" key="1">
    <source>
        <dbReference type="SAM" id="MobiDB-lite"/>
    </source>
</evidence>
<comment type="caution">
    <text evidence="2">The sequence shown here is derived from an EMBL/GenBank/DDBJ whole genome shotgun (WGS) entry which is preliminary data.</text>
</comment>
<dbReference type="Proteomes" id="UP001141327">
    <property type="component" value="Unassembled WGS sequence"/>
</dbReference>
<sequence>MDPPSDDDDFDPQEYEERDHARQEQLQQQQEQMKIEQLYGRIDKSLFEPPPARLIKSDAHAGRPPLYFPYPPEIFFPSPSFFTTDTYFQRSDQPLTVNPFFNHFMSLPLPEVERRLKDDFTRHQQRRAAASAANPPQPQPTQPPPIPPSGPPFLPPPPPGGVLRS</sequence>
<dbReference type="EMBL" id="JAPMOS010000103">
    <property type="protein sequence ID" value="KAJ4455540.1"/>
    <property type="molecule type" value="Genomic_DNA"/>
</dbReference>
<feature type="compositionally biased region" description="Pro residues" evidence="1">
    <location>
        <begin position="135"/>
        <end position="165"/>
    </location>
</feature>